<evidence type="ECO:0000256" key="1">
    <source>
        <dbReference type="ARBA" id="ARBA00003800"/>
    </source>
</evidence>
<dbReference type="STRING" id="706587.Desti_3347"/>
<protein>
    <recommendedName>
        <fullName evidence="4 11">D-3-phosphoglycerate dehydrogenase</fullName>
        <ecNumber evidence="11">1.1.1.95</ecNumber>
    </recommendedName>
</protein>
<evidence type="ECO:0000256" key="4">
    <source>
        <dbReference type="ARBA" id="ARBA00021582"/>
    </source>
</evidence>
<evidence type="ECO:0000256" key="5">
    <source>
        <dbReference type="ARBA" id="ARBA00022605"/>
    </source>
</evidence>
<evidence type="ECO:0000256" key="7">
    <source>
        <dbReference type="ARBA" id="ARBA00023027"/>
    </source>
</evidence>
<comment type="pathway">
    <text evidence="2 11">Amino-acid biosynthesis; L-serine biosynthesis; L-serine from 3-phospho-D-glycerate: step 1/3.</text>
</comment>
<dbReference type="Pfam" id="PF19304">
    <property type="entry name" value="PGDH_inter"/>
    <property type="match status" value="1"/>
</dbReference>
<organism evidence="13 14">
    <name type="scientific">Desulfomonile tiedjei (strain ATCC 49306 / DSM 6799 / DCB-1)</name>
    <dbReference type="NCBI Taxonomy" id="706587"/>
    <lineage>
        <taxon>Bacteria</taxon>
        <taxon>Pseudomonadati</taxon>
        <taxon>Thermodesulfobacteriota</taxon>
        <taxon>Desulfomonilia</taxon>
        <taxon>Desulfomonilales</taxon>
        <taxon>Desulfomonilaceae</taxon>
        <taxon>Desulfomonile</taxon>
    </lineage>
</organism>
<dbReference type="PROSITE" id="PS00671">
    <property type="entry name" value="D_2_HYDROXYACID_DH_3"/>
    <property type="match status" value="1"/>
</dbReference>
<dbReference type="SUPFAM" id="SSF143548">
    <property type="entry name" value="Serine metabolism enzymes domain"/>
    <property type="match status" value="1"/>
</dbReference>
<dbReference type="SUPFAM" id="SSF55021">
    <property type="entry name" value="ACT-like"/>
    <property type="match status" value="1"/>
</dbReference>
<comment type="catalytic activity">
    <reaction evidence="9">
        <text>(R)-2-hydroxyglutarate + NAD(+) = 2-oxoglutarate + NADH + H(+)</text>
        <dbReference type="Rhea" id="RHEA:49612"/>
        <dbReference type="ChEBI" id="CHEBI:15378"/>
        <dbReference type="ChEBI" id="CHEBI:15801"/>
        <dbReference type="ChEBI" id="CHEBI:16810"/>
        <dbReference type="ChEBI" id="CHEBI:57540"/>
        <dbReference type="ChEBI" id="CHEBI:57945"/>
        <dbReference type="EC" id="1.1.1.399"/>
    </reaction>
</comment>
<keyword evidence="14" id="KW-1185">Reference proteome</keyword>
<keyword evidence="8 11" id="KW-0718">Serine biosynthesis</keyword>
<dbReference type="UniPathway" id="UPA00135">
    <property type="reaction ID" value="UER00196"/>
</dbReference>
<dbReference type="InterPro" id="IPR006236">
    <property type="entry name" value="PGDH"/>
</dbReference>
<dbReference type="GO" id="GO:0051287">
    <property type="term" value="F:NAD binding"/>
    <property type="evidence" value="ECO:0007669"/>
    <property type="project" value="UniProtKB-UniRule"/>
</dbReference>
<dbReference type="SUPFAM" id="SSF52283">
    <property type="entry name" value="Formate/glycerate dehydrogenase catalytic domain-like"/>
    <property type="match status" value="1"/>
</dbReference>
<dbReference type="KEGG" id="dti:Desti_3347"/>
<dbReference type="EMBL" id="CP003360">
    <property type="protein sequence ID" value="AFM26003.1"/>
    <property type="molecule type" value="Genomic_DNA"/>
</dbReference>
<dbReference type="InterPro" id="IPR045626">
    <property type="entry name" value="PGDH_ASB_dom"/>
</dbReference>
<dbReference type="InterPro" id="IPR006140">
    <property type="entry name" value="D-isomer_DH_NAD-bd"/>
</dbReference>
<dbReference type="SUPFAM" id="SSF51735">
    <property type="entry name" value="NAD(P)-binding Rossmann-fold domains"/>
    <property type="match status" value="1"/>
</dbReference>
<dbReference type="InterPro" id="IPR045865">
    <property type="entry name" value="ACT-like_dom_sf"/>
</dbReference>
<evidence type="ECO:0000256" key="3">
    <source>
        <dbReference type="ARBA" id="ARBA00005854"/>
    </source>
</evidence>
<dbReference type="InterPro" id="IPR050857">
    <property type="entry name" value="D-2-hydroxyacid_DH"/>
</dbReference>
<dbReference type="Pfam" id="PF02826">
    <property type="entry name" value="2-Hacid_dh_C"/>
    <property type="match status" value="1"/>
</dbReference>
<keyword evidence="7 11" id="KW-0520">NAD</keyword>
<keyword evidence="6 11" id="KW-0560">Oxidoreductase</keyword>
<gene>
    <name evidence="13" type="ordered locus">Desti_3347</name>
</gene>
<evidence type="ECO:0000259" key="12">
    <source>
        <dbReference type="PROSITE" id="PS51671"/>
    </source>
</evidence>
<proteinExistence type="inferred from homology"/>
<evidence type="ECO:0000313" key="13">
    <source>
        <dbReference type="EMBL" id="AFM26003.1"/>
    </source>
</evidence>
<dbReference type="AlphaFoldDB" id="I4C8W2"/>
<reference evidence="14" key="1">
    <citation type="submission" date="2012-06" db="EMBL/GenBank/DDBJ databases">
        <title>Complete sequence of chromosome of Desulfomonile tiedjei DSM 6799.</title>
        <authorList>
            <person name="Lucas S."/>
            <person name="Copeland A."/>
            <person name="Lapidus A."/>
            <person name="Glavina del Rio T."/>
            <person name="Dalin E."/>
            <person name="Tice H."/>
            <person name="Bruce D."/>
            <person name="Goodwin L."/>
            <person name="Pitluck S."/>
            <person name="Peters L."/>
            <person name="Ovchinnikova G."/>
            <person name="Zeytun A."/>
            <person name="Lu M."/>
            <person name="Kyrpides N."/>
            <person name="Mavromatis K."/>
            <person name="Ivanova N."/>
            <person name="Brettin T."/>
            <person name="Detter J.C."/>
            <person name="Han C."/>
            <person name="Larimer F."/>
            <person name="Land M."/>
            <person name="Hauser L."/>
            <person name="Markowitz V."/>
            <person name="Cheng J.-F."/>
            <person name="Hugenholtz P."/>
            <person name="Woyke T."/>
            <person name="Wu D."/>
            <person name="Spring S."/>
            <person name="Schroeder M."/>
            <person name="Brambilla E."/>
            <person name="Klenk H.-P."/>
            <person name="Eisen J.A."/>
        </authorList>
    </citation>
    <scope>NUCLEOTIDE SEQUENCE [LARGE SCALE GENOMIC DNA]</scope>
    <source>
        <strain evidence="14">ATCC 49306 / DSM 6799 / DCB-1</strain>
    </source>
</reference>
<dbReference type="Pfam" id="PF00389">
    <property type="entry name" value="2-Hacid_dh"/>
    <property type="match status" value="1"/>
</dbReference>
<comment type="catalytic activity">
    <reaction evidence="10 11">
        <text>(2R)-3-phosphoglycerate + NAD(+) = 3-phosphooxypyruvate + NADH + H(+)</text>
        <dbReference type="Rhea" id="RHEA:12641"/>
        <dbReference type="ChEBI" id="CHEBI:15378"/>
        <dbReference type="ChEBI" id="CHEBI:18110"/>
        <dbReference type="ChEBI" id="CHEBI:57540"/>
        <dbReference type="ChEBI" id="CHEBI:57945"/>
        <dbReference type="ChEBI" id="CHEBI:58272"/>
        <dbReference type="EC" id="1.1.1.95"/>
    </reaction>
</comment>
<accession>I4C8W2</accession>
<keyword evidence="5 11" id="KW-0028">Amino-acid biosynthesis</keyword>
<dbReference type="PROSITE" id="PS00670">
    <property type="entry name" value="D_2_HYDROXYACID_DH_2"/>
    <property type="match status" value="1"/>
</dbReference>
<evidence type="ECO:0000256" key="6">
    <source>
        <dbReference type="ARBA" id="ARBA00023002"/>
    </source>
</evidence>
<dbReference type="OrthoDB" id="9793626at2"/>
<evidence type="ECO:0000256" key="8">
    <source>
        <dbReference type="ARBA" id="ARBA00023299"/>
    </source>
</evidence>
<dbReference type="eggNOG" id="COG1052">
    <property type="taxonomic scope" value="Bacteria"/>
</dbReference>
<dbReference type="PATRIC" id="fig|706587.4.peg.3812"/>
<dbReference type="PANTHER" id="PTHR42789:SF1">
    <property type="entry name" value="D-ISOMER SPECIFIC 2-HYDROXYACID DEHYDROGENASE FAMILY PROTEIN (AFU_ORTHOLOGUE AFUA_6G10090)"/>
    <property type="match status" value="1"/>
</dbReference>
<comment type="similarity">
    <text evidence="3 11">Belongs to the D-isomer specific 2-hydroxyacid dehydrogenase family.</text>
</comment>
<evidence type="ECO:0000256" key="2">
    <source>
        <dbReference type="ARBA" id="ARBA00005216"/>
    </source>
</evidence>
<dbReference type="Proteomes" id="UP000006055">
    <property type="component" value="Chromosome"/>
</dbReference>
<dbReference type="CDD" id="cd04879">
    <property type="entry name" value="ACT_3PGDH-like"/>
    <property type="match status" value="1"/>
</dbReference>
<evidence type="ECO:0000256" key="10">
    <source>
        <dbReference type="ARBA" id="ARBA00048731"/>
    </source>
</evidence>
<evidence type="ECO:0000256" key="9">
    <source>
        <dbReference type="ARBA" id="ARBA00048126"/>
    </source>
</evidence>
<evidence type="ECO:0000256" key="11">
    <source>
        <dbReference type="RuleBase" id="RU363003"/>
    </source>
</evidence>
<dbReference type="GO" id="GO:0004617">
    <property type="term" value="F:phosphoglycerate dehydrogenase activity"/>
    <property type="evidence" value="ECO:0007669"/>
    <property type="project" value="UniProtKB-UniRule"/>
</dbReference>
<dbReference type="Gene3D" id="3.30.70.260">
    <property type="match status" value="1"/>
</dbReference>
<dbReference type="EC" id="1.1.1.95" evidence="11"/>
<dbReference type="Gene3D" id="3.30.1330.90">
    <property type="entry name" value="D-3-phosphoglycerate dehydrogenase, domain 3"/>
    <property type="match status" value="1"/>
</dbReference>
<name>I4C8W2_DESTA</name>
<dbReference type="InterPro" id="IPR029753">
    <property type="entry name" value="D-isomer_DH_CS"/>
</dbReference>
<dbReference type="InterPro" id="IPR006139">
    <property type="entry name" value="D-isomer_2_OHA_DH_cat_dom"/>
</dbReference>
<dbReference type="PROSITE" id="PS51671">
    <property type="entry name" value="ACT"/>
    <property type="match status" value="1"/>
</dbReference>
<dbReference type="PROSITE" id="PS00065">
    <property type="entry name" value="D_2_HYDROXYACID_DH_1"/>
    <property type="match status" value="1"/>
</dbReference>
<feature type="domain" description="ACT" evidence="12">
    <location>
        <begin position="461"/>
        <end position="533"/>
    </location>
</feature>
<dbReference type="InterPro" id="IPR029752">
    <property type="entry name" value="D-isomer_DH_CS1"/>
</dbReference>
<dbReference type="NCBIfam" id="TIGR01327">
    <property type="entry name" value="PGDH"/>
    <property type="match status" value="1"/>
</dbReference>
<comment type="function">
    <text evidence="1">Catalyzes the reversible oxidation of 3-phospho-D-glycerate to 3-phosphonooxypyruvate, the first step of the phosphorylated L-serine biosynthesis pathway. Also catalyzes the reversible oxidation of 2-hydroxyglutarate to 2-oxoglutarate.</text>
</comment>
<dbReference type="Pfam" id="PF01842">
    <property type="entry name" value="ACT"/>
    <property type="match status" value="1"/>
</dbReference>
<dbReference type="Gene3D" id="3.40.50.720">
    <property type="entry name" value="NAD(P)-binding Rossmann-like Domain"/>
    <property type="match status" value="2"/>
</dbReference>
<dbReference type="RefSeq" id="WP_014811137.1">
    <property type="nucleotide sequence ID" value="NC_018025.1"/>
</dbReference>
<sequence length="534" mass="56465">MERYHILVSDNLHEKGIELFRARDWCDVDVATDLSPEGLKKVIGKYHGLVIRSATKVTADIIAAASNLKVIGRAGSGLDNVDVPEATRKGIVVMNTPGGNSMATAEHTLSLIMAAFRHIPQAVESVKLGKWEKKKFQGRELTGKTLGVIGLGQVGSLVAKRASRALKMNVLGYDPVTTPQAAAQIGAKLTSLEEIFRKSDVITVHTPLTSETRGLLNAAAFAKMKTGAVVVNCARGGIVDEAALLDALESGKIAAASLDVYTVTPPKDNPLVKHPRVIATPHLGASTTEAQINVAVAVAGQMIDYLEKGLVRNAVNAPTIDPSLRPKLEPYLDLAGRLGRFMAQLAPGPIVALETVFCGEIAQWDVKPVTNAVLVGLLTWSEGPNVNDVSAPAIAEKRGIQVSETTSKTSPFYGSTVGIRTSSPDGTKVNVLGALIPRIGMEPRIIGIDDFVTEAVPTGAMLVVANKDVPGMIAGISGALARSRINIAQMNLSRDKIGGQAMSIINIDTPADEITLESIRGIDGILSVKQVILY</sequence>
<dbReference type="InterPro" id="IPR002912">
    <property type="entry name" value="ACT_dom"/>
</dbReference>
<dbReference type="InterPro" id="IPR036291">
    <property type="entry name" value="NAD(P)-bd_dom_sf"/>
</dbReference>
<dbReference type="FunFam" id="3.40.50.720:FF:000021">
    <property type="entry name" value="D-3-phosphoglycerate dehydrogenase"/>
    <property type="match status" value="1"/>
</dbReference>
<dbReference type="PANTHER" id="PTHR42789">
    <property type="entry name" value="D-ISOMER SPECIFIC 2-HYDROXYACID DEHYDROGENASE FAMILY PROTEIN (AFU_ORTHOLOGUE AFUA_6G10090)"/>
    <property type="match status" value="1"/>
</dbReference>
<dbReference type="CDD" id="cd12173">
    <property type="entry name" value="PGDH_4"/>
    <property type="match status" value="1"/>
</dbReference>
<dbReference type="GO" id="GO:0006564">
    <property type="term" value="P:L-serine biosynthetic process"/>
    <property type="evidence" value="ECO:0007669"/>
    <property type="project" value="UniProtKB-UniRule"/>
</dbReference>
<evidence type="ECO:0000313" key="14">
    <source>
        <dbReference type="Proteomes" id="UP000006055"/>
    </source>
</evidence>
<dbReference type="InterPro" id="IPR029009">
    <property type="entry name" value="ASB_dom_sf"/>
</dbReference>
<dbReference type="HOGENOM" id="CLU_019796_8_1_7"/>